<keyword evidence="5 7" id="KW-0963">Cytoplasm</keyword>
<dbReference type="Pfam" id="PF00472">
    <property type="entry name" value="RF-1"/>
    <property type="match status" value="1"/>
</dbReference>
<organism evidence="10 11">
    <name type="scientific">Leifsonia kafniensis</name>
    <dbReference type="NCBI Taxonomy" id="475957"/>
    <lineage>
        <taxon>Bacteria</taxon>
        <taxon>Bacillati</taxon>
        <taxon>Actinomycetota</taxon>
        <taxon>Actinomycetes</taxon>
        <taxon>Micrococcales</taxon>
        <taxon>Microbacteriaceae</taxon>
        <taxon>Leifsonia</taxon>
    </lineage>
</organism>
<dbReference type="NCBIfam" id="TIGR00020">
    <property type="entry name" value="prfB"/>
    <property type="match status" value="1"/>
</dbReference>
<protein>
    <recommendedName>
        <fullName evidence="3 7">Peptide chain release factor 2</fullName>
        <shortName evidence="7">RF-2</shortName>
    </recommendedName>
</protein>
<dbReference type="PANTHER" id="PTHR43116:SF3">
    <property type="entry name" value="CLASS I PEPTIDE CHAIN RELEASE FACTOR"/>
    <property type="match status" value="1"/>
</dbReference>
<evidence type="ECO:0000256" key="5">
    <source>
        <dbReference type="ARBA" id="ARBA00022490"/>
    </source>
</evidence>
<proteinExistence type="inferred from homology"/>
<evidence type="ECO:0000256" key="1">
    <source>
        <dbReference type="ARBA" id="ARBA00002613"/>
    </source>
</evidence>
<dbReference type="Proteomes" id="UP001501803">
    <property type="component" value="Unassembled WGS sequence"/>
</dbReference>
<evidence type="ECO:0000313" key="11">
    <source>
        <dbReference type="Proteomes" id="UP001501803"/>
    </source>
</evidence>
<dbReference type="InterPro" id="IPR004374">
    <property type="entry name" value="PrfB"/>
</dbReference>
<accession>A0ABP7KCP5</accession>
<feature type="coiled-coil region" evidence="8">
    <location>
        <begin position="62"/>
        <end position="116"/>
    </location>
</feature>
<feature type="domain" description="Prokaryotic-type class I peptide chain release factors" evidence="9">
    <location>
        <begin position="245"/>
        <end position="261"/>
    </location>
</feature>
<evidence type="ECO:0000256" key="7">
    <source>
        <dbReference type="HAMAP-Rule" id="MF_00094"/>
    </source>
</evidence>
<dbReference type="InterPro" id="IPR000352">
    <property type="entry name" value="Pep_chain_release_fac_I"/>
</dbReference>
<evidence type="ECO:0000256" key="8">
    <source>
        <dbReference type="SAM" id="Coils"/>
    </source>
</evidence>
<dbReference type="Gene3D" id="3.30.70.1660">
    <property type="match status" value="1"/>
</dbReference>
<gene>
    <name evidence="7 10" type="primary">prfB</name>
    <name evidence="10" type="ORF">GCM10022381_13460</name>
</gene>
<evidence type="ECO:0000256" key="2">
    <source>
        <dbReference type="ARBA" id="ARBA00010835"/>
    </source>
</evidence>
<dbReference type="HAMAP" id="MF_00094">
    <property type="entry name" value="Rel_fac_2"/>
    <property type="match status" value="1"/>
</dbReference>
<dbReference type="InterPro" id="IPR045853">
    <property type="entry name" value="Pep_chain_release_fac_I_sf"/>
</dbReference>
<evidence type="ECO:0000256" key="3">
    <source>
        <dbReference type="ARBA" id="ARBA00019192"/>
    </source>
</evidence>
<dbReference type="EMBL" id="BAABCN010000002">
    <property type="protein sequence ID" value="GAA3871691.1"/>
    <property type="molecule type" value="Genomic_DNA"/>
</dbReference>
<dbReference type="SMART" id="SM00937">
    <property type="entry name" value="PCRF"/>
    <property type="match status" value="1"/>
</dbReference>
<name>A0ABP7KCP5_9MICO</name>
<comment type="function">
    <text evidence="1 7">Peptide chain release factor 2 directs the termination of translation in response to the peptide chain termination codons UGA and UAA.</text>
</comment>
<comment type="caution">
    <text evidence="10">The sequence shown here is derived from an EMBL/GenBank/DDBJ whole genome shotgun (WGS) entry which is preliminary data.</text>
</comment>
<evidence type="ECO:0000259" key="9">
    <source>
        <dbReference type="PROSITE" id="PS00745"/>
    </source>
</evidence>
<dbReference type="RefSeq" id="WP_345063725.1">
    <property type="nucleotide sequence ID" value="NZ_BAABCN010000002.1"/>
</dbReference>
<dbReference type="InterPro" id="IPR005139">
    <property type="entry name" value="PCRF"/>
</dbReference>
<comment type="similarity">
    <text evidence="2 7">Belongs to the prokaryotic/mitochondrial release factor family.</text>
</comment>
<dbReference type="Pfam" id="PF03462">
    <property type="entry name" value="PCRF"/>
    <property type="match status" value="1"/>
</dbReference>
<keyword evidence="11" id="KW-1185">Reference proteome</keyword>
<dbReference type="SUPFAM" id="SSF75620">
    <property type="entry name" value="Release factor"/>
    <property type="match status" value="1"/>
</dbReference>
<dbReference type="PANTHER" id="PTHR43116">
    <property type="entry name" value="PEPTIDE CHAIN RELEASE FACTOR 2"/>
    <property type="match status" value="1"/>
</dbReference>
<dbReference type="Gene3D" id="1.20.58.410">
    <property type="entry name" value="Release factor"/>
    <property type="match status" value="1"/>
</dbReference>
<sequence length="370" mass="40955">MIELDFSEQIAALRATFGDIRSVIDIDRLRADIADLSEQAGVPDLWDDTERAQKVTSALSHRQSELARIESIERRLDDLEILVEMANEGQGDQDSADEATAELKSIQKILGELEVQTLLNGEFDPRPAVITIRAGAGGVDAADFAEMLMRMYLRWAEQHKYPTSVLDVSYAEEAGIKSTTFEVDAPYAFGTLSVEAGTHRLVRMSPFNSAGKRQTSFAAVEVVPLIEQTESVEIPDNDIRVDVFRSSGPGGQSVNTTDSAVRITHLPTGIVVSCQNEKSQIQNRAAAMRVLQSRLLLVQREQEAATKKEFAGNITASWGDQMRSYVLAPYQMVKDLRTDYEVNNPTNVFDGDLDGFIAAGIRWRKQSPKD</sequence>
<evidence type="ECO:0000313" key="10">
    <source>
        <dbReference type="EMBL" id="GAA3871691.1"/>
    </source>
</evidence>
<dbReference type="Gene3D" id="3.30.160.20">
    <property type="match status" value="1"/>
</dbReference>
<comment type="subcellular location">
    <subcellularLocation>
        <location evidence="7">Cytoplasm</location>
    </subcellularLocation>
</comment>
<keyword evidence="8" id="KW-0175">Coiled coil</keyword>
<evidence type="ECO:0000256" key="6">
    <source>
        <dbReference type="ARBA" id="ARBA00022917"/>
    </source>
</evidence>
<reference evidence="11" key="1">
    <citation type="journal article" date="2019" name="Int. J. Syst. Evol. Microbiol.">
        <title>The Global Catalogue of Microorganisms (GCM) 10K type strain sequencing project: providing services to taxonomists for standard genome sequencing and annotation.</title>
        <authorList>
            <consortium name="The Broad Institute Genomics Platform"/>
            <consortium name="The Broad Institute Genome Sequencing Center for Infectious Disease"/>
            <person name="Wu L."/>
            <person name="Ma J."/>
        </authorList>
    </citation>
    <scope>NUCLEOTIDE SEQUENCE [LARGE SCALE GENOMIC DNA]</scope>
    <source>
        <strain evidence="11">JCM 17021</strain>
    </source>
</reference>
<evidence type="ECO:0000256" key="4">
    <source>
        <dbReference type="ARBA" id="ARBA00022481"/>
    </source>
</evidence>
<feature type="modified residue" description="N5-methylglutamine" evidence="7">
    <location>
        <position position="252"/>
    </location>
</feature>
<dbReference type="PROSITE" id="PS00745">
    <property type="entry name" value="RF_PROK_I"/>
    <property type="match status" value="1"/>
</dbReference>
<comment type="PTM">
    <text evidence="7">Methylated by PrmC. Methylation increases the termination efficiency of RF2.</text>
</comment>
<keyword evidence="6 7" id="KW-0648">Protein biosynthesis</keyword>
<keyword evidence="4 7" id="KW-0488">Methylation</keyword>